<evidence type="ECO:0000256" key="3">
    <source>
        <dbReference type="ARBA" id="ARBA00022801"/>
    </source>
</evidence>
<dbReference type="GO" id="GO:0046081">
    <property type="term" value="P:dUTP catabolic process"/>
    <property type="evidence" value="ECO:0007669"/>
    <property type="project" value="UniProtKB-UniRule"/>
</dbReference>
<comment type="function">
    <text evidence="5">Involved in nucleotide metabolism via production of dUMP, the immediate precursor of thymidine nucleotides, and decreases the intracellular concentration of dUTP so that uracil cannot be incorporated into DNA.</text>
</comment>
<dbReference type="Pfam" id="PF00692">
    <property type="entry name" value="dUTPase"/>
    <property type="match status" value="1"/>
</dbReference>
<evidence type="ECO:0000313" key="8">
    <source>
        <dbReference type="EMBL" id="CAL6024102.1"/>
    </source>
</evidence>
<dbReference type="Proteomes" id="UP001642409">
    <property type="component" value="Unassembled WGS sequence"/>
</dbReference>
<dbReference type="GO" id="GO:0004170">
    <property type="term" value="F:dUTP diphosphatase activity"/>
    <property type="evidence" value="ECO:0007669"/>
    <property type="project" value="UniProtKB-UniRule"/>
</dbReference>
<dbReference type="InterPro" id="IPR029054">
    <property type="entry name" value="dUTPase-like"/>
</dbReference>
<keyword evidence="5" id="KW-0479">Metal-binding</keyword>
<dbReference type="AlphaFoldDB" id="A0AA86RAW1"/>
<evidence type="ECO:0000256" key="4">
    <source>
        <dbReference type="ARBA" id="ARBA00023080"/>
    </source>
</evidence>
<dbReference type="CDD" id="cd07557">
    <property type="entry name" value="trimeric_dUTPase"/>
    <property type="match status" value="1"/>
</dbReference>
<dbReference type="Gene3D" id="2.70.40.10">
    <property type="match status" value="1"/>
</dbReference>
<keyword evidence="5" id="KW-0460">Magnesium</keyword>
<dbReference type="InterPro" id="IPR036157">
    <property type="entry name" value="dUTPase-like_sf"/>
</dbReference>
<comment type="similarity">
    <text evidence="2 5">Belongs to the dUTPase family.</text>
</comment>
<dbReference type="InterPro" id="IPR008181">
    <property type="entry name" value="dUTPase"/>
</dbReference>
<dbReference type="EMBL" id="CAXDID020000095">
    <property type="protein sequence ID" value="CAL6024102.1"/>
    <property type="molecule type" value="Genomic_DNA"/>
</dbReference>
<dbReference type="NCBIfam" id="NF001862">
    <property type="entry name" value="PRK00601.1"/>
    <property type="match status" value="1"/>
</dbReference>
<keyword evidence="4 5" id="KW-0546">Nucleotide metabolism</keyword>
<keyword evidence="9" id="KW-1185">Reference proteome</keyword>
<dbReference type="EC" id="3.6.1.23" evidence="5"/>
<feature type="domain" description="dUTPase-like" evidence="6">
    <location>
        <begin position="14"/>
        <end position="143"/>
    </location>
</feature>
<evidence type="ECO:0000259" key="6">
    <source>
        <dbReference type="Pfam" id="PF00692"/>
    </source>
</evidence>
<dbReference type="GO" id="GO:0000287">
    <property type="term" value="F:magnesium ion binding"/>
    <property type="evidence" value="ECO:0007669"/>
    <property type="project" value="UniProtKB-UniRule"/>
</dbReference>
<dbReference type="InterPro" id="IPR033704">
    <property type="entry name" value="dUTPase_trimeric"/>
</dbReference>
<comment type="caution">
    <text evidence="7">The sequence shown here is derived from an EMBL/GenBank/DDBJ whole genome shotgun (WGS) entry which is preliminary data.</text>
</comment>
<comment type="catalytic activity">
    <reaction evidence="5">
        <text>dUTP + H2O = dUMP + diphosphate + H(+)</text>
        <dbReference type="Rhea" id="RHEA:10248"/>
        <dbReference type="ChEBI" id="CHEBI:15377"/>
        <dbReference type="ChEBI" id="CHEBI:15378"/>
        <dbReference type="ChEBI" id="CHEBI:33019"/>
        <dbReference type="ChEBI" id="CHEBI:61555"/>
        <dbReference type="ChEBI" id="CHEBI:246422"/>
        <dbReference type="EC" id="3.6.1.23"/>
    </reaction>
</comment>
<name>A0AA86RAW1_9EUKA</name>
<protein>
    <recommendedName>
        <fullName evidence="5">Deoxyuridine 5'-triphosphate nucleotidohydrolase</fullName>
        <shortName evidence="5">dUTPase</shortName>
        <ecNumber evidence="5">3.6.1.23</ecNumber>
    </recommendedName>
    <alternativeName>
        <fullName evidence="5">dUTP pyrophosphatase</fullName>
    </alternativeName>
</protein>
<keyword evidence="3 5" id="KW-0378">Hydrolase</keyword>
<evidence type="ECO:0000256" key="5">
    <source>
        <dbReference type="RuleBase" id="RU367024"/>
    </source>
</evidence>
<reference evidence="8 9" key="2">
    <citation type="submission" date="2024-07" db="EMBL/GenBank/DDBJ databases">
        <authorList>
            <person name="Akdeniz Z."/>
        </authorList>
    </citation>
    <scope>NUCLEOTIDE SEQUENCE [LARGE SCALE GENOMIC DNA]</scope>
</reference>
<dbReference type="SUPFAM" id="SSF51283">
    <property type="entry name" value="dUTPase-like"/>
    <property type="match status" value="1"/>
</dbReference>
<dbReference type="PANTHER" id="PTHR11241">
    <property type="entry name" value="DEOXYURIDINE 5'-TRIPHOSPHATE NUCLEOTIDOHYDROLASE"/>
    <property type="match status" value="1"/>
</dbReference>
<dbReference type="EMBL" id="CATOUU010000983">
    <property type="protein sequence ID" value="CAI9964820.1"/>
    <property type="molecule type" value="Genomic_DNA"/>
</dbReference>
<dbReference type="NCBIfam" id="TIGR00576">
    <property type="entry name" value="dut"/>
    <property type="match status" value="1"/>
</dbReference>
<organism evidence="7">
    <name type="scientific">Hexamita inflata</name>
    <dbReference type="NCBI Taxonomy" id="28002"/>
    <lineage>
        <taxon>Eukaryota</taxon>
        <taxon>Metamonada</taxon>
        <taxon>Diplomonadida</taxon>
        <taxon>Hexamitidae</taxon>
        <taxon>Hexamitinae</taxon>
        <taxon>Hexamita</taxon>
    </lineage>
</organism>
<gene>
    <name evidence="8" type="ORF">HINF_LOCUS29451</name>
    <name evidence="7" type="ORF">HINF_LOCUS52465</name>
</gene>
<dbReference type="GO" id="GO:0006226">
    <property type="term" value="P:dUMP biosynthetic process"/>
    <property type="evidence" value="ECO:0007669"/>
    <property type="project" value="UniProtKB-UniRule"/>
</dbReference>
<sequence length="145" mass="15854">METKTIFIKNSKYIPEYKSQFASGADVKAVLTQPQIIKAGQTCAIPTGLFVEIPVGFEIQVRPRSGLALNNSVTVLNTPGTVDADYRGEIKVILINHSQQDFTVNDGDRIAQVVLCPVYQMQFSIVDQLGESQRSIDGFGSTGMK</sequence>
<reference evidence="7" key="1">
    <citation type="submission" date="2023-06" db="EMBL/GenBank/DDBJ databases">
        <authorList>
            <person name="Kurt Z."/>
        </authorList>
    </citation>
    <scope>NUCLEOTIDE SEQUENCE</scope>
</reference>
<proteinExistence type="inferred from homology"/>
<evidence type="ECO:0000313" key="9">
    <source>
        <dbReference type="Proteomes" id="UP001642409"/>
    </source>
</evidence>
<dbReference type="PANTHER" id="PTHR11241:SF0">
    <property type="entry name" value="DEOXYURIDINE 5'-TRIPHOSPHATE NUCLEOTIDOHYDROLASE"/>
    <property type="match status" value="1"/>
</dbReference>
<comment type="cofactor">
    <cofactor evidence="5">
        <name>Mg(2+)</name>
        <dbReference type="ChEBI" id="CHEBI:18420"/>
    </cofactor>
</comment>
<dbReference type="HAMAP" id="MF_00116">
    <property type="entry name" value="dUTPase_bact"/>
    <property type="match status" value="1"/>
</dbReference>
<comment type="pathway">
    <text evidence="1 5">Pyrimidine metabolism; dUMP biosynthesis; dUMP from dCTP (dUTP route): step 2/2.</text>
</comment>
<evidence type="ECO:0000256" key="1">
    <source>
        <dbReference type="ARBA" id="ARBA00005142"/>
    </source>
</evidence>
<accession>A0AA86RAW1</accession>
<evidence type="ECO:0000256" key="2">
    <source>
        <dbReference type="ARBA" id="ARBA00006581"/>
    </source>
</evidence>
<evidence type="ECO:0000313" key="7">
    <source>
        <dbReference type="EMBL" id="CAI9964820.1"/>
    </source>
</evidence>